<dbReference type="EMBL" id="BHYK01000026">
    <property type="protein sequence ID" value="GCD12071.1"/>
    <property type="molecule type" value="Genomic_DNA"/>
</dbReference>
<dbReference type="OrthoDB" id="2082500at2"/>
<reference evidence="2 3" key="1">
    <citation type="submission" date="2018-11" db="EMBL/GenBank/DDBJ databases">
        <title>Genome sequencing and assembly of Clostridium tagluense strain A121.</title>
        <authorList>
            <person name="Murakami T."/>
            <person name="Segawa T."/>
            <person name="Shcherbakova V.A."/>
            <person name="Mori H."/>
            <person name="Yoshimura Y."/>
        </authorList>
    </citation>
    <scope>NUCLEOTIDE SEQUENCE [LARGE SCALE GENOMIC DNA]</scope>
    <source>
        <strain evidence="2 3">A121</strain>
    </source>
</reference>
<sequence length="124" mass="13065">MRRKKILCATLIIAGLSTMFALKTYAAEASMPNGTVVIGAKAFDLAYANDPKNLDEIKAALVVGGSVYVKDFTAVWIDNTSAKTVSATSIPSVIYKGPTGTLSNYAVGDILNDTTTSLEVISIE</sequence>
<evidence type="ECO:0000256" key="1">
    <source>
        <dbReference type="SAM" id="SignalP"/>
    </source>
</evidence>
<protein>
    <submittedName>
        <fullName evidence="2">Uncharacterized protein</fullName>
    </submittedName>
</protein>
<dbReference type="RefSeq" id="WP_125004449.1">
    <property type="nucleotide sequence ID" value="NZ_BHYK01000026.1"/>
</dbReference>
<comment type="caution">
    <text evidence="2">The sequence shown here is derived from an EMBL/GenBank/DDBJ whole genome shotgun (WGS) entry which is preliminary data.</text>
</comment>
<organism evidence="2 3">
    <name type="scientific">Clostridium tagluense</name>
    <dbReference type="NCBI Taxonomy" id="360422"/>
    <lineage>
        <taxon>Bacteria</taxon>
        <taxon>Bacillati</taxon>
        <taxon>Bacillota</taxon>
        <taxon>Clostridia</taxon>
        <taxon>Eubacteriales</taxon>
        <taxon>Clostridiaceae</taxon>
        <taxon>Clostridium</taxon>
    </lineage>
</organism>
<dbReference type="Proteomes" id="UP000287872">
    <property type="component" value="Unassembled WGS sequence"/>
</dbReference>
<dbReference type="AlphaFoldDB" id="A0A401URB8"/>
<keyword evidence="1" id="KW-0732">Signal</keyword>
<gene>
    <name evidence="2" type="ORF">Ctaglu_36940</name>
</gene>
<evidence type="ECO:0000313" key="3">
    <source>
        <dbReference type="Proteomes" id="UP000287872"/>
    </source>
</evidence>
<feature type="chain" id="PRO_5019186253" evidence="1">
    <location>
        <begin position="27"/>
        <end position="124"/>
    </location>
</feature>
<feature type="signal peptide" evidence="1">
    <location>
        <begin position="1"/>
        <end position="26"/>
    </location>
</feature>
<evidence type="ECO:0000313" key="2">
    <source>
        <dbReference type="EMBL" id="GCD12071.1"/>
    </source>
</evidence>
<keyword evidence="3" id="KW-1185">Reference proteome</keyword>
<name>A0A401URB8_9CLOT</name>
<accession>A0A401URB8</accession>
<proteinExistence type="predicted"/>